<dbReference type="PANTHER" id="PTHR43877:SF2">
    <property type="entry name" value="AMINOALKYLPHOSPHONATE N-ACETYLTRANSFERASE-RELATED"/>
    <property type="match status" value="1"/>
</dbReference>
<feature type="domain" description="N-acetyltransferase" evidence="3">
    <location>
        <begin position="3"/>
        <end position="159"/>
    </location>
</feature>
<dbReference type="OrthoDB" id="3174517at2"/>
<dbReference type="InParanoid" id="A0A543AUR4"/>
<evidence type="ECO:0000259" key="3">
    <source>
        <dbReference type="PROSITE" id="PS51186"/>
    </source>
</evidence>
<dbReference type="Proteomes" id="UP000317043">
    <property type="component" value="Unassembled WGS sequence"/>
</dbReference>
<dbReference type="Gene3D" id="3.40.630.30">
    <property type="match status" value="1"/>
</dbReference>
<evidence type="ECO:0000313" key="5">
    <source>
        <dbReference type="Proteomes" id="UP000317043"/>
    </source>
</evidence>
<dbReference type="InterPro" id="IPR000182">
    <property type="entry name" value="GNAT_dom"/>
</dbReference>
<sequence>MPLHIEPLPVDSAAGVELVRACFGDIIGRALGRRITDAEIDAAVAADPASGLTEPNGWYLAARIDDRFVGGVGVKRIDSATGELQRFYVDPSARGRGVGAGLLTAAEASARADGMSLLRLDTRSDLVEAARLFMRHGFEAVRPFNDDPHVDRWYAKELG</sequence>
<keyword evidence="1 4" id="KW-0808">Transferase</keyword>
<dbReference type="RefSeq" id="WP_142037466.1">
    <property type="nucleotide sequence ID" value="NZ_JBHTGS010000001.1"/>
</dbReference>
<keyword evidence="2" id="KW-0012">Acyltransferase</keyword>
<dbReference type="CDD" id="cd04301">
    <property type="entry name" value="NAT_SF"/>
    <property type="match status" value="1"/>
</dbReference>
<organism evidence="4 5">
    <name type="scientific">Stackebrandtia endophytica</name>
    <dbReference type="NCBI Taxonomy" id="1496996"/>
    <lineage>
        <taxon>Bacteria</taxon>
        <taxon>Bacillati</taxon>
        <taxon>Actinomycetota</taxon>
        <taxon>Actinomycetes</taxon>
        <taxon>Glycomycetales</taxon>
        <taxon>Glycomycetaceae</taxon>
        <taxon>Stackebrandtia</taxon>
    </lineage>
</organism>
<dbReference type="EMBL" id="VFOW01000001">
    <property type="protein sequence ID" value="TQL76287.1"/>
    <property type="molecule type" value="Genomic_DNA"/>
</dbReference>
<protein>
    <submittedName>
        <fullName evidence="4">Acetyltransferase (GNAT) family protein</fullName>
    </submittedName>
</protein>
<dbReference type="SUPFAM" id="SSF55729">
    <property type="entry name" value="Acyl-CoA N-acyltransferases (Nat)"/>
    <property type="match status" value="1"/>
</dbReference>
<evidence type="ECO:0000313" key="4">
    <source>
        <dbReference type="EMBL" id="TQL76287.1"/>
    </source>
</evidence>
<proteinExistence type="predicted"/>
<dbReference type="PROSITE" id="PS51186">
    <property type="entry name" value="GNAT"/>
    <property type="match status" value="1"/>
</dbReference>
<reference evidence="4 5" key="1">
    <citation type="submission" date="2019-06" db="EMBL/GenBank/DDBJ databases">
        <title>Sequencing the genomes of 1000 actinobacteria strains.</title>
        <authorList>
            <person name="Klenk H.-P."/>
        </authorList>
    </citation>
    <scope>NUCLEOTIDE SEQUENCE [LARGE SCALE GENOMIC DNA]</scope>
    <source>
        <strain evidence="4 5">DSM 45928</strain>
    </source>
</reference>
<accession>A0A543AUR4</accession>
<dbReference type="InterPro" id="IPR016181">
    <property type="entry name" value="Acyl_CoA_acyltransferase"/>
</dbReference>
<dbReference type="InterPro" id="IPR050832">
    <property type="entry name" value="Bact_Acetyltransf"/>
</dbReference>
<dbReference type="AlphaFoldDB" id="A0A543AUR4"/>
<name>A0A543AUR4_9ACTN</name>
<evidence type="ECO:0000256" key="2">
    <source>
        <dbReference type="ARBA" id="ARBA00023315"/>
    </source>
</evidence>
<dbReference type="GO" id="GO:0016747">
    <property type="term" value="F:acyltransferase activity, transferring groups other than amino-acyl groups"/>
    <property type="evidence" value="ECO:0007669"/>
    <property type="project" value="InterPro"/>
</dbReference>
<dbReference type="Pfam" id="PF00583">
    <property type="entry name" value="Acetyltransf_1"/>
    <property type="match status" value="1"/>
</dbReference>
<evidence type="ECO:0000256" key="1">
    <source>
        <dbReference type="ARBA" id="ARBA00022679"/>
    </source>
</evidence>
<dbReference type="PANTHER" id="PTHR43877">
    <property type="entry name" value="AMINOALKYLPHOSPHONATE N-ACETYLTRANSFERASE-RELATED-RELATED"/>
    <property type="match status" value="1"/>
</dbReference>
<gene>
    <name evidence="4" type="ORF">FB566_1811</name>
</gene>
<comment type="caution">
    <text evidence="4">The sequence shown here is derived from an EMBL/GenBank/DDBJ whole genome shotgun (WGS) entry which is preliminary data.</text>
</comment>
<keyword evidence="5" id="KW-1185">Reference proteome</keyword>